<accession>A0ABZ3JD21</accession>
<evidence type="ECO:0000256" key="1">
    <source>
        <dbReference type="PROSITE-ProRule" id="PRU00339"/>
    </source>
</evidence>
<dbReference type="Proteomes" id="UP001470809">
    <property type="component" value="Chromosome"/>
</dbReference>
<dbReference type="RefSeq" id="WP_373635782.1">
    <property type="nucleotide sequence ID" value="NZ_CP151767.2"/>
</dbReference>
<name>A0ABZ3JD21_9RHOB</name>
<feature type="repeat" description="TPR" evidence="1">
    <location>
        <begin position="445"/>
        <end position="478"/>
    </location>
</feature>
<protein>
    <submittedName>
        <fullName evidence="2">Tetratricopeptide repeat protein</fullName>
    </submittedName>
</protein>
<feature type="repeat" description="TPR" evidence="1">
    <location>
        <begin position="338"/>
        <end position="371"/>
    </location>
</feature>
<keyword evidence="3" id="KW-1185">Reference proteome</keyword>
<evidence type="ECO:0000313" key="3">
    <source>
        <dbReference type="Proteomes" id="UP001470809"/>
    </source>
</evidence>
<reference evidence="3" key="1">
    <citation type="submission" date="2024-04" db="EMBL/GenBank/DDBJ databases">
        <title>Phylogenomic analyses of a clade within the roseobacter group suggest taxonomic reassignments of species of the genera Aestuariivita, Citreicella, Loktanella, Nautella, Pelagibaca, Ruegeria, Thalassobius, Thiobacimonas and Tropicibacter, and the proposal o.</title>
        <authorList>
            <person name="Jeon C.O."/>
        </authorList>
    </citation>
    <scope>NUCLEOTIDE SEQUENCE [LARGE SCALE GENOMIC DNA]</scope>
    <source>
        <strain evidence="3">SS1-5</strain>
    </source>
</reference>
<dbReference type="Pfam" id="PF14559">
    <property type="entry name" value="TPR_19"/>
    <property type="match status" value="1"/>
</dbReference>
<dbReference type="InterPro" id="IPR019734">
    <property type="entry name" value="TPR_rpt"/>
</dbReference>
<keyword evidence="1" id="KW-0802">TPR repeat</keyword>
<evidence type="ECO:0000313" key="2">
    <source>
        <dbReference type="EMBL" id="XFU26813.1"/>
    </source>
</evidence>
<dbReference type="PANTHER" id="PTHR12558:SF13">
    <property type="entry name" value="CELL DIVISION CYCLE PROTEIN 27 HOMOLOG"/>
    <property type="match status" value="1"/>
</dbReference>
<dbReference type="Gene3D" id="1.25.40.10">
    <property type="entry name" value="Tetratricopeptide repeat domain"/>
    <property type="match status" value="3"/>
</dbReference>
<organism evidence="2 3">
    <name type="scientific">Yoonia rhodophyticola</name>
    <dbReference type="NCBI Taxonomy" id="3137370"/>
    <lineage>
        <taxon>Bacteria</taxon>
        <taxon>Pseudomonadati</taxon>
        <taxon>Pseudomonadota</taxon>
        <taxon>Alphaproteobacteria</taxon>
        <taxon>Rhodobacterales</taxon>
        <taxon>Paracoccaceae</taxon>
        <taxon>Yoonia</taxon>
    </lineage>
</organism>
<dbReference type="PROSITE" id="PS50005">
    <property type="entry name" value="TPR"/>
    <property type="match status" value="2"/>
</dbReference>
<dbReference type="InterPro" id="IPR011990">
    <property type="entry name" value="TPR-like_helical_dom_sf"/>
</dbReference>
<gene>
    <name evidence="2" type="ORF">AABB31_23160</name>
</gene>
<sequence length="545" mass="58864">MADPNSGSYLAARHASNANDFAASARFFTKSLIADPTDPYLLENAMTAFIALGQVDRAIPVAQVMVDNGYQSQIAHLTLSLQAAKTGQWDQIFAALEQGRSVAPLVDGIAQAWAHLGEGDMTKALASFDQVIETPNMTVYGMTHKAYALASVGDFEGAEAIFNGAATGNVLRYSTRSATARAQILSQLGRNEDALAIIDGVFGKQLDPRVAELRAELAAGTAVAFDAVRTPAEGMAEMFQVIAGIVQGDAPDAYTVLYARAAAYLDPDNTPAILMAAQLLDDMGQYDLANDAYASISRTNPAFHAAELGRADVLSDAGREDAAIEVLEALARSHPDLPQVHATKGDTLRQAERYDEATAAYTRALDLYDDASPVKWFVHYTRGITNHLLDNWAAAESDFRAALALNPDHPQVLNYLGYSLVERGEKLDEALTMIETAAAARPDNGAIIDSLGWVLFQLGRYDEAVGYLETAAELLPVDPVINDHLGDVYWAVGREVEAHFQWHRALSFDPDAEDAGRIRDKISRGLDLVLRDEGLDPIRVARGND</sequence>
<dbReference type="PANTHER" id="PTHR12558">
    <property type="entry name" value="CELL DIVISION CYCLE 16,23,27"/>
    <property type="match status" value="1"/>
</dbReference>
<dbReference type="SMART" id="SM00028">
    <property type="entry name" value="TPR"/>
    <property type="match status" value="5"/>
</dbReference>
<dbReference type="EMBL" id="CP151767">
    <property type="protein sequence ID" value="XFU26813.1"/>
    <property type="molecule type" value="Genomic_DNA"/>
</dbReference>
<dbReference type="SUPFAM" id="SSF48452">
    <property type="entry name" value="TPR-like"/>
    <property type="match status" value="3"/>
</dbReference>
<dbReference type="Pfam" id="PF13432">
    <property type="entry name" value="TPR_16"/>
    <property type="match status" value="1"/>
</dbReference>
<reference evidence="2 3" key="2">
    <citation type="submission" date="2024-08" db="EMBL/GenBank/DDBJ databases">
        <title>Phylogenomic analyses of a clade within the roseobacter group suggest taxonomic reassignments of species of the genera Aestuariivita, Citreicella, Loktanella, Nautella, Pelagibaca, Ruegeria, Thalassobius, Thiobacimonas and Tropicibacter, and the proposal o.</title>
        <authorList>
            <person name="Jeon C.O."/>
        </authorList>
    </citation>
    <scope>NUCLEOTIDE SEQUENCE [LARGE SCALE GENOMIC DNA]</scope>
    <source>
        <strain evidence="2 3">SS1-5</strain>
    </source>
</reference>
<proteinExistence type="predicted"/>